<comment type="caution">
    <text evidence="2">The sequence shown here is derived from an EMBL/GenBank/DDBJ whole genome shotgun (WGS) entry which is preliminary data.</text>
</comment>
<dbReference type="SUPFAM" id="SSF49493">
    <property type="entry name" value="HSP40/DnaJ peptide-binding domain"/>
    <property type="match status" value="2"/>
</dbReference>
<reference evidence="2 3" key="1">
    <citation type="submission" date="2024-02" db="EMBL/GenBank/DDBJ databases">
        <authorList>
            <person name="Chen Y."/>
            <person name="Shah S."/>
            <person name="Dougan E. K."/>
            <person name="Thang M."/>
            <person name="Chan C."/>
        </authorList>
    </citation>
    <scope>NUCLEOTIDE SEQUENCE [LARGE SCALE GENOMIC DNA]</scope>
</reference>
<evidence type="ECO:0000259" key="1">
    <source>
        <dbReference type="PROSITE" id="PS50076"/>
    </source>
</evidence>
<evidence type="ECO:0000313" key="3">
    <source>
        <dbReference type="Proteomes" id="UP001642464"/>
    </source>
</evidence>
<dbReference type="Proteomes" id="UP001642464">
    <property type="component" value="Unassembled WGS sequence"/>
</dbReference>
<feature type="non-terminal residue" evidence="2">
    <location>
        <position position="1"/>
    </location>
</feature>
<dbReference type="PANTHER" id="PTHR43888">
    <property type="entry name" value="DNAJ-LIKE-2, ISOFORM A-RELATED"/>
    <property type="match status" value="1"/>
</dbReference>
<dbReference type="InterPro" id="IPR036869">
    <property type="entry name" value="J_dom_sf"/>
</dbReference>
<sequence>DATDKEIKQAYRKLSLKFHPDRNSGDAEAADKFREVSFAYEILSSEDKKFLFDQGGMALLKEAEEDGKGGDDMFGGFFGGMNRGNRGPDYQMRLRVTLEDLYNGVEKETRINRRVVCARCNAPKLSEKAQARCKLCGKCPNEYRTVHRQLGGFIVQQQEEVPSKEKCKNEQKTLTAHIERGMEEGDELRFKYMSEQKPRQIPGDVVLVIQQARHARFERKGNDLHYKMKISLREALTGFKKTVPHLDDHTVEVNREGKITRPFETIKLAGEGMPLHEVPSQFGALHVTFEVVFPKSLSADQIAQLKELL</sequence>
<name>A0ABP0JS75_9DINO</name>
<proteinExistence type="predicted"/>
<dbReference type="InterPro" id="IPR002939">
    <property type="entry name" value="DnaJ_C"/>
</dbReference>
<dbReference type="EMBL" id="CAXAMM010008445">
    <property type="protein sequence ID" value="CAK9017309.1"/>
    <property type="molecule type" value="Genomic_DNA"/>
</dbReference>
<evidence type="ECO:0000313" key="2">
    <source>
        <dbReference type="EMBL" id="CAK9017309.1"/>
    </source>
</evidence>
<organism evidence="2 3">
    <name type="scientific">Durusdinium trenchii</name>
    <dbReference type="NCBI Taxonomy" id="1381693"/>
    <lineage>
        <taxon>Eukaryota</taxon>
        <taxon>Sar</taxon>
        <taxon>Alveolata</taxon>
        <taxon>Dinophyceae</taxon>
        <taxon>Suessiales</taxon>
        <taxon>Symbiodiniaceae</taxon>
        <taxon>Durusdinium</taxon>
    </lineage>
</organism>
<feature type="domain" description="J" evidence="1">
    <location>
        <begin position="1"/>
        <end position="56"/>
    </location>
</feature>
<dbReference type="SMART" id="SM00271">
    <property type="entry name" value="DnaJ"/>
    <property type="match status" value="1"/>
</dbReference>
<dbReference type="Pfam" id="PF00226">
    <property type="entry name" value="DnaJ"/>
    <property type="match status" value="1"/>
</dbReference>
<dbReference type="PROSITE" id="PS50076">
    <property type="entry name" value="DNAJ_2"/>
    <property type="match status" value="1"/>
</dbReference>
<protein>
    <submittedName>
        <fullName evidence="2">DnaJ homolog subfamily A member 4 (MmDjA4)</fullName>
    </submittedName>
</protein>
<gene>
    <name evidence="2" type="ORF">SCF082_LOCUS13575</name>
</gene>
<dbReference type="Pfam" id="PF01556">
    <property type="entry name" value="DnaJ_C"/>
    <property type="match status" value="1"/>
</dbReference>
<dbReference type="InterPro" id="IPR044713">
    <property type="entry name" value="DNJA1/2-like"/>
</dbReference>
<dbReference type="CDD" id="cd06257">
    <property type="entry name" value="DnaJ"/>
    <property type="match status" value="1"/>
</dbReference>
<dbReference type="InterPro" id="IPR008971">
    <property type="entry name" value="HSP40/DnaJ_pept-bd"/>
</dbReference>
<dbReference type="PRINTS" id="PR00625">
    <property type="entry name" value="JDOMAIN"/>
</dbReference>
<dbReference type="Gene3D" id="1.10.287.110">
    <property type="entry name" value="DnaJ domain"/>
    <property type="match status" value="1"/>
</dbReference>
<dbReference type="SUPFAM" id="SSF46565">
    <property type="entry name" value="Chaperone J-domain"/>
    <property type="match status" value="1"/>
</dbReference>
<dbReference type="Gene3D" id="2.60.260.20">
    <property type="entry name" value="Urease metallochaperone UreE, N-terminal domain"/>
    <property type="match status" value="2"/>
</dbReference>
<accession>A0ABP0JS75</accession>
<keyword evidence="3" id="KW-1185">Reference proteome</keyword>
<dbReference type="CDD" id="cd10747">
    <property type="entry name" value="DnaJ_C"/>
    <property type="match status" value="1"/>
</dbReference>
<dbReference type="InterPro" id="IPR001623">
    <property type="entry name" value="DnaJ_domain"/>
</dbReference>